<reference evidence="2" key="1">
    <citation type="submission" date="2021-01" db="UniProtKB">
        <authorList>
            <consortium name="EnsemblMetazoa"/>
        </authorList>
    </citation>
    <scope>IDENTIFICATION</scope>
</reference>
<organism evidence="2 3">
    <name type="scientific">Nasonia vitripennis</name>
    <name type="common">Parasitic wasp</name>
    <dbReference type="NCBI Taxonomy" id="7425"/>
    <lineage>
        <taxon>Eukaryota</taxon>
        <taxon>Metazoa</taxon>
        <taxon>Ecdysozoa</taxon>
        <taxon>Arthropoda</taxon>
        <taxon>Hexapoda</taxon>
        <taxon>Insecta</taxon>
        <taxon>Pterygota</taxon>
        <taxon>Neoptera</taxon>
        <taxon>Endopterygota</taxon>
        <taxon>Hymenoptera</taxon>
        <taxon>Apocrita</taxon>
        <taxon>Proctotrupomorpha</taxon>
        <taxon>Chalcidoidea</taxon>
        <taxon>Pteromalidae</taxon>
        <taxon>Pteromalinae</taxon>
        <taxon>Nasonia</taxon>
    </lineage>
</organism>
<accession>A0A7M7Q0K9</accession>
<name>A0A7M7Q0K9_NASVI</name>
<dbReference type="Proteomes" id="UP000002358">
    <property type="component" value="Chromosome 2"/>
</dbReference>
<feature type="region of interest" description="Disordered" evidence="1">
    <location>
        <begin position="263"/>
        <end position="308"/>
    </location>
</feature>
<dbReference type="PANTHER" id="PTHR31854:SF2">
    <property type="entry name" value="TUBULIN POLYGLUTAMYLASE COMPLEX SUBUNIT 2"/>
    <property type="match status" value="1"/>
</dbReference>
<dbReference type="FunCoup" id="A0A7M7Q0K9">
    <property type="interactions" value="160"/>
</dbReference>
<dbReference type="KEGG" id="nvi:103317229"/>
<dbReference type="EnsemblMetazoa" id="XM_031922565">
    <property type="protein sequence ID" value="XP_031778425"/>
    <property type="gene ID" value="LOC103317229"/>
</dbReference>
<evidence type="ECO:0000256" key="1">
    <source>
        <dbReference type="SAM" id="MobiDB-lite"/>
    </source>
</evidence>
<dbReference type="OrthoDB" id="10249691at2759"/>
<evidence type="ECO:0000313" key="2">
    <source>
        <dbReference type="EnsemblMetazoa" id="XP_031778425"/>
    </source>
</evidence>
<dbReference type="AlphaFoldDB" id="A0A7M7Q0K9"/>
<evidence type="ECO:0008006" key="4">
    <source>
        <dbReference type="Google" id="ProtNLM"/>
    </source>
</evidence>
<feature type="compositionally biased region" description="Low complexity" evidence="1">
    <location>
        <begin position="116"/>
        <end position="126"/>
    </location>
</feature>
<protein>
    <recommendedName>
        <fullName evidence="4">Tubulin polyglutamylase complex subunit 2</fullName>
    </recommendedName>
</protein>
<dbReference type="InterPro" id="IPR039231">
    <property type="entry name" value="TPGS2"/>
</dbReference>
<evidence type="ECO:0000313" key="3">
    <source>
        <dbReference type="Proteomes" id="UP000002358"/>
    </source>
</evidence>
<feature type="compositionally biased region" description="Low complexity" evidence="1">
    <location>
        <begin position="284"/>
        <end position="299"/>
    </location>
</feature>
<keyword evidence="3" id="KW-1185">Reference proteome</keyword>
<dbReference type="InParanoid" id="A0A7M7Q0K9"/>
<proteinExistence type="predicted"/>
<dbReference type="GeneID" id="103317229"/>
<feature type="region of interest" description="Disordered" evidence="1">
    <location>
        <begin position="103"/>
        <end position="126"/>
    </location>
</feature>
<dbReference type="PANTHER" id="PTHR31854">
    <property type="entry name" value="TUBULIN POLYGLUTAMYLASE COMPLEX SUBUNIT 2"/>
    <property type="match status" value="1"/>
</dbReference>
<dbReference type="RefSeq" id="XP_031778425.1">
    <property type="nucleotide sequence ID" value="XM_031922565.2"/>
</dbReference>
<sequence length="308" mass="33600">MSFFVDMVSEDSFYENLTLGVSRLLEANPCVKNVQLERRGACDRAALSTWEQKHCCLLTEDLRNFYTSTDGFLLTWSLEISGEEFPIGRMEIKDLSSLKRHIGSGTSGKDQQAENSGSSSSSATTSTADEVKALTSLVEPTFGGSRCKLFELAECADCRVFLAHQLQPDQDEPSVWLHSSTTQRWYQLADSFSKYFRMMLVHLGLPLWQMCAAGLQLPTWLEQVYLLVGPHLLQSTHPPIPAASASVETSLWSDGPTNLIDPAVFRGKDHAGGGGARQKQGSNAATAGTTPGTTTTTTGNARKKSSSH</sequence>